<evidence type="ECO:0000256" key="2">
    <source>
        <dbReference type="ARBA" id="ARBA00022679"/>
    </source>
</evidence>
<dbReference type="InterPro" id="IPR023213">
    <property type="entry name" value="CAT-like_dom_sf"/>
</dbReference>
<dbReference type="Pfam" id="PF02458">
    <property type="entry name" value="Transferase"/>
    <property type="match status" value="1"/>
</dbReference>
<dbReference type="PANTHER" id="PTHR31623">
    <property type="entry name" value="F21J9.9"/>
    <property type="match status" value="1"/>
</dbReference>
<reference evidence="4" key="2">
    <citation type="journal article" date="2019" name="Plant Physiol.">
        <title>Purine permease-type benzylisoquinoline alkaloid transporters in opium poppy.</title>
        <authorList>
            <person name="Dastmalchi M."/>
            <person name="Chang L."/>
            <person name="Chen R."/>
            <person name="Yu L."/>
            <person name="Chen X."/>
            <person name="Hagel J."/>
            <person name="Facchini P.J."/>
        </authorList>
    </citation>
    <scope>NUCLEOTIDE SEQUENCE</scope>
</reference>
<organism evidence="5 6">
    <name type="scientific">Papaver somniferum</name>
    <name type="common">Opium poppy</name>
    <dbReference type="NCBI Taxonomy" id="3469"/>
    <lineage>
        <taxon>Eukaryota</taxon>
        <taxon>Viridiplantae</taxon>
        <taxon>Streptophyta</taxon>
        <taxon>Embryophyta</taxon>
        <taxon>Tracheophyta</taxon>
        <taxon>Spermatophyta</taxon>
        <taxon>Magnoliopsida</taxon>
        <taxon>Ranunculales</taxon>
        <taxon>Papaveraceae</taxon>
        <taxon>Papaveroideae</taxon>
        <taxon>Papaver</taxon>
    </lineage>
</organism>
<comment type="similarity">
    <text evidence="1">Belongs to the plant acyltransferase family.</text>
</comment>
<evidence type="ECO:0000313" key="5">
    <source>
        <dbReference type="EMBL" id="RZC84731.1"/>
    </source>
</evidence>
<dbReference type="Proteomes" id="UP000316621">
    <property type="component" value="Chromosome 11"/>
</dbReference>
<accession>A0A4Y7LKF4</accession>
<keyword evidence="3" id="KW-0012">Acyltransferase</keyword>
<evidence type="ECO:0000313" key="6">
    <source>
        <dbReference type="Proteomes" id="UP000316621"/>
    </source>
</evidence>
<dbReference type="OrthoDB" id="1869548at2759"/>
<dbReference type="EMBL" id="CM010725">
    <property type="protein sequence ID" value="RZC84731.1"/>
    <property type="molecule type" value="Genomic_DNA"/>
</dbReference>
<dbReference type="PANTHER" id="PTHR31623:SF17">
    <property type="entry name" value="F21J9.9"/>
    <property type="match status" value="1"/>
</dbReference>
<name>A0A4Y7LKF4_PAPSO</name>
<gene>
    <name evidence="5" type="ORF">C5167_047517</name>
</gene>
<dbReference type="Gramene" id="RZC84731">
    <property type="protein sequence ID" value="RZC84731"/>
    <property type="gene ID" value="C5167_047517"/>
</dbReference>
<evidence type="ECO:0000256" key="3">
    <source>
        <dbReference type="ARBA" id="ARBA00023315"/>
    </source>
</evidence>
<dbReference type="EMBL" id="MH838003">
    <property type="protein sequence ID" value="QBG82619.1"/>
    <property type="molecule type" value="Genomic_DNA"/>
</dbReference>
<dbReference type="GO" id="GO:0016746">
    <property type="term" value="F:acyltransferase activity"/>
    <property type="evidence" value="ECO:0007669"/>
    <property type="project" value="UniProtKB-KW"/>
</dbReference>
<dbReference type="OMA" id="ASMRINN"/>
<protein>
    <submittedName>
        <fullName evidence="4">AT1</fullName>
    </submittedName>
</protein>
<dbReference type="Gene3D" id="3.30.559.10">
    <property type="entry name" value="Chloramphenicol acetyltransferase-like domain"/>
    <property type="match status" value="2"/>
</dbReference>
<keyword evidence="6" id="KW-1185">Reference proteome</keyword>
<dbReference type="AlphaFoldDB" id="A0A4Y7LKF4"/>
<dbReference type="SMR" id="A0A4Y7LKF4"/>
<keyword evidence="2" id="KW-0808">Transferase</keyword>
<evidence type="ECO:0000313" key="4">
    <source>
        <dbReference type="EMBL" id="QBG82619.1"/>
    </source>
</evidence>
<reference evidence="5 6" key="1">
    <citation type="journal article" date="2018" name="Science">
        <title>The opium poppy genome and morphinan production.</title>
        <authorList>
            <person name="Guo L."/>
            <person name="Winzer T."/>
            <person name="Yang X."/>
            <person name="Li Y."/>
            <person name="Ning Z."/>
            <person name="He Z."/>
            <person name="Teodor R."/>
            <person name="Lu Y."/>
            <person name="Bowser T.A."/>
            <person name="Graham I.A."/>
            <person name="Ye K."/>
        </authorList>
    </citation>
    <scope>NUCLEOTIDE SEQUENCE [LARGE SCALE GENOMIC DNA]</scope>
    <source>
        <strain evidence="6">cv. HN1</strain>
        <tissue evidence="5">Leaves</tissue>
    </source>
</reference>
<proteinExistence type="inferred from homology"/>
<evidence type="ECO:0000256" key="1">
    <source>
        <dbReference type="ARBA" id="ARBA00009861"/>
    </source>
</evidence>
<dbReference type="KEGG" id="ag:AFB74620"/>
<dbReference type="STRING" id="3469.A0A4Y7LKF4"/>
<sequence length="471" mass="52494">MATMSSAAVEVISKETIKPRNPTPYQLRNYNMSLLDQYSSLVYVPIILFYPAASDANSTGSKHHDDLHLLKRSLSETLVHFYPMAGRMKDNMTVDCNDEGIDFFEVRIKGRMCDFMMKSDAHLSLLLPSEVASTNFVKEAQVIVQVNMFDCGGTAICFCISNKIADACTMITFIRSLAGTTNIARRGSSIAAPTTNQNLVPSFDSTSLFPPSEQLASQVSYPTQDSTSVDKLVSKRFVFDAAKITSAREKLQSLMHDKYKCHRPTRVEVVSALIWKSAVKSAPPGSISTVTHAMNFRKKMDPPLQDASFGNLCVVVTAVLPATTATTTNPATKKVSSTSNEEQVALDELSDFVALLRREIDKVKGDKGCMEKIIQKFIYGHDASVAKDSDVEDKVTALFMTSWCKFGFYEADFGWGTPVWVTTVPLIEPKYKNMVFMNDMKCGEGIEVWVNFLEDDMTKFEHHLREILQLF</sequence>